<proteinExistence type="inferred from homology"/>
<dbReference type="InterPro" id="IPR058980">
    <property type="entry name" value="Glyco_transf_N"/>
</dbReference>
<gene>
    <name evidence="6" type="primary">UGT85A24_2</name>
    <name evidence="6" type="ORF">Zm00014a_001074</name>
</gene>
<sequence>MGSVPPAEGDRRQPQQQPHVMMIPYPAQGHVTPMLQLAKLLHTRGFHVTFVNNEFNHRRHLRARGPGALHGAPGFRFTAIDDGLPPSDADATQDVPKLCYSTMTTCLPRFRDLIVRTNAEAEAEGRPAVTCVVADSIMSFGLRAARELGLRCATFWTASACGFIGYYYYRHLVARGIVPLKNEAQLTDGYLDTVVDWIPCAPKDLQLRDFPSFVRTTDPDDIMLNFFIHEVEAMSQASAVVINTFDDLDATLLHAMAKLLSRPIYTVGPLLLTVRNNVPADSPVAAIGSNLWKEQEAPLRWLDGRAPRSVVYINFGSVTVMSNEQLVEFAWGLANTGYTFLWNVRPDLVKGGDSAGAGLPPEFLAATEGRSMLSTWCPQAEVLEHEAVGLFLTHSGWNSTIESICGGVPMVCWPFFAEQQTNCRYKRTEWGIGMEIGNDVRRGEVTALIREAMEGEKGRDMRRRVTELKGSAGYLPPAAPSFPLPLPPRRELQAHLEDTIRCLRPVSF</sequence>
<dbReference type="InterPro" id="IPR035595">
    <property type="entry name" value="UDP_glycos_trans_CS"/>
</dbReference>
<evidence type="ECO:0000313" key="6">
    <source>
        <dbReference type="EMBL" id="PWZ57945.1"/>
    </source>
</evidence>
<accession>A0A317YH47</accession>
<evidence type="ECO:0000259" key="5">
    <source>
        <dbReference type="Pfam" id="PF26168"/>
    </source>
</evidence>
<dbReference type="Proteomes" id="UP000251960">
    <property type="component" value="Chromosome 1"/>
</dbReference>
<dbReference type="AlphaFoldDB" id="A0A317YH47"/>
<dbReference type="Pfam" id="PF00201">
    <property type="entry name" value="UDPGT"/>
    <property type="match status" value="1"/>
</dbReference>
<dbReference type="EMBL" id="NCVQ01000001">
    <property type="protein sequence ID" value="PWZ57945.1"/>
    <property type="molecule type" value="Genomic_DNA"/>
</dbReference>
<feature type="domain" description="Glycosyltransferase N-terminal" evidence="5">
    <location>
        <begin position="20"/>
        <end position="147"/>
    </location>
</feature>
<dbReference type="Pfam" id="PF26168">
    <property type="entry name" value="Glyco_transf_N"/>
    <property type="match status" value="1"/>
</dbReference>
<dbReference type="FunFam" id="3.40.50.2000:FF:000027">
    <property type="entry name" value="Glycosyltransferase"/>
    <property type="match status" value="1"/>
</dbReference>
<dbReference type="PROSITE" id="PS00375">
    <property type="entry name" value="UDPGT"/>
    <property type="match status" value="1"/>
</dbReference>
<evidence type="ECO:0000256" key="1">
    <source>
        <dbReference type="ARBA" id="ARBA00009995"/>
    </source>
</evidence>
<name>A0A317YH47_MAIZE</name>
<comment type="similarity">
    <text evidence="1 3">Belongs to the UDP-glycosyltransferase family.</text>
</comment>
<keyword evidence="3" id="KW-0328">Glycosyltransferase</keyword>
<dbReference type="EC" id="2.4.1.-" evidence="4"/>
<dbReference type="FunFam" id="3.40.50.2000:FF:000055">
    <property type="entry name" value="Glycosyltransferase"/>
    <property type="match status" value="1"/>
</dbReference>
<organism evidence="6">
    <name type="scientific">Zea mays</name>
    <name type="common">Maize</name>
    <dbReference type="NCBI Taxonomy" id="4577"/>
    <lineage>
        <taxon>Eukaryota</taxon>
        <taxon>Viridiplantae</taxon>
        <taxon>Streptophyta</taxon>
        <taxon>Embryophyta</taxon>
        <taxon>Tracheophyta</taxon>
        <taxon>Spermatophyta</taxon>
        <taxon>Magnoliopsida</taxon>
        <taxon>Liliopsida</taxon>
        <taxon>Poales</taxon>
        <taxon>Poaceae</taxon>
        <taxon>PACMAD clade</taxon>
        <taxon>Panicoideae</taxon>
        <taxon>Andropogonodae</taxon>
        <taxon>Andropogoneae</taxon>
        <taxon>Tripsacinae</taxon>
        <taxon>Zea</taxon>
    </lineage>
</organism>
<evidence type="ECO:0000256" key="3">
    <source>
        <dbReference type="RuleBase" id="RU003718"/>
    </source>
</evidence>
<dbReference type="PANTHER" id="PTHR11926">
    <property type="entry name" value="GLUCOSYL/GLUCURONOSYL TRANSFERASES"/>
    <property type="match status" value="1"/>
</dbReference>
<dbReference type="GO" id="GO:0008194">
    <property type="term" value="F:UDP-glycosyltransferase activity"/>
    <property type="evidence" value="ECO:0007669"/>
    <property type="project" value="InterPro"/>
</dbReference>
<comment type="caution">
    <text evidence="6">The sequence shown here is derived from an EMBL/GenBank/DDBJ whole genome shotgun (WGS) entry which is preliminary data.</text>
</comment>
<dbReference type="CDD" id="cd03784">
    <property type="entry name" value="GT1_Gtf-like"/>
    <property type="match status" value="1"/>
</dbReference>
<dbReference type="SUPFAM" id="SSF53756">
    <property type="entry name" value="UDP-Glycosyltransferase/glycogen phosphorylase"/>
    <property type="match status" value="1"/>
</dbReference>
<evidence type="ECO:0000256" key="2">
    <source>
        <dbReference type="ARBA" id="ARBA00022679"/>
    </source>
</evidence>
<evidence type="ECO:0000256" key="4">
    <source>
        <dbReference type="RuleBase" id="RU362057"/>
    </source>
</evidence>
<dbReference type="ExpressionAtlas" id="A0A317YH47">
    <property type="expression patterns" value="baseline and differential"/>
</dbReference>
<dbReference type="InterPro" id="IPR002213">
    <property type="entry name" value="UDP_glucos_trans"/>
</dbReference>
<dbReference type="Gene3D" id="3.40.50.2000">
    <property type="entry name" value="Glycogen Phosphorylase B"/>
    <property type="match status" value="2"/>
</dbReference>
<reference evidence="6" key="1">
    <citation type="journal article" date="2018" name="Nat. Genet.">
        <title>Extensive intraspecific gene order and gene structural variations between Mo17 and other maize genomes.</title>
        <authorList>
            <person name="Sun S."/>
            <person name="Zhou Y."/>
            <person name="Chen J."/>
            <person name="Shi J."/>
            <person name="Zhao H."/>
            <person name="Zhao H."/>
            <person name="Song W."/>
            <person name="Zhang M."/>
            <person name="Cui Y."/>
            <person name="Dong X."/>
            <person name="Liu H."/>
            <person name="Ma X."/>
            <person name="Jiao Y."/>
            <person name="Wang B."/>
            <person name="Wei X."/>
            <person name="Stein J.C."/>
            <person name="Glaubitz J.C."/>
            <person name="Lu F."/>
            <person name="Yu G."/>
            <person name="Liang C."/>
            <person name="Fengler K."/>
            <person name="Li B."/>
            <person name="Rafalski A."/>
            <person name="Schnable P.S."/>
            <person name="Ware D.H."/>
            <person name="Buckler E.S."/>
            <person name="Lai J."/>
        </authorList>
    </citation>
    <scope>NUCLEOTIDE SEQUENCE [LARGE SCALE GENOMIC DNA]</scope>
    <source>
        <tissue evidence="6">Seedling</tissue>
    </source>
</reference>
<keyword evidence="2 3" id="KW-0808">Transferase</keyword>
<dbReference type="PANTHER" id="PTHR11926:SF1469">
    <property type="entry name" value="GLYCOSYLTRANSFERASE"/>
    <property type="match status" value="1"/>
</dbReference>
<protein>
    <recommendedName>
        <fullName evidence="4">Glycosyltransferase</fullName>
        <ecNumber evidence="4">2.4.1.-</ecNumber>
    </recommendedName>
</protein>